<dbReference type="Proteomes" id="UP000789366">
    <property type="component" value="Unassembled WGS sequence"/>
</dbReference>
<comment type="caution">
    <text evidence="1">The sequence shown here is derived from an EMBL/GenBank/DDBJ whole genome shotgun (WGS) entry which is preliminary data.</text>
</comment>
<protein>
    <submittedName>
        <fullName evidence="1">17730_t:CDS:1</fullName>
    </submittedName>
</protein>
<gene>
    <name evidence="1" type="ORF">SPELUC_LOCUS15591</name>
</gene>
<name>A0ACA9QX77_9GLOM</name>
<organism evidence="1 2">
    <name type="scientific">Cetraspora pellucida</name>
    <dbReference type="NCBI Taxonomy" id="1433469"/>
    <lineage>
        <taxon>Eukaryota</taxon>
        <taxon>Fungi</taxon>
        <taxon>Fungi incertae sedis</taxon>
        <taxon>Mucoromycota</taxon>
        <taxon>Glomeromycotina</taxon>
        <taxon>Glomeromycetes</taxon>
        <taxon>Diversisporales</taxon>
        <taxon>Gigasporaceae</taxon>
        <taxon>Cetraspora</taxon>
    </lineage>
</organism>
<feature type="non-terminal residue" evidence="1">
    <location>
        <position position="45"/>
    </location>
</feature>
<feature type="non-terminal residue" evidence="1">
    <location>
        <position position="1"/>
    </location>
</feature>
<sequence>IMISSIYYDLHCATAGDSEDERYNSVRQQMEHKKVPPFFVNRVDL</sequence>
<proteinExistence type="predicted"/>
<dbReference type="EMBL" id="CAJVPW010052361">
    <property type="protein sequence ID" value="CAG8768040.1"/>
    <property type="molecule type" value="Genomic_DNA"/>
</dbReference>
<keyword evidence="2" id="KW-1185">Reference proteome</keyword>
<reference evidence="1" key="1">
    <citation type="submission" date="2021-06" db="EMBL/GenBank/DDBJ databases">
        <authorList>
            <person name="Kallberg Y."/>
            <person name="Tangrot J."/>
            <person name="Rosling A."/>
        </authorList>
    </citation>
    <scope>NUCLEOTIDE SEQUENCE</scope>
    <source>
        <strain evidence="1">28 12/20/2015</strain>
    </source>
</reference>
<evidence type="ECO:0000313" key="2">
    <source>
        <dbReference type="Proteomes" id="UP000789366"/>
    </source>
</evidence>
<evidence type="ECO:0000313" key="1">
    <source>
        <dbReference type="EMBL" id="CAG8768040.1"/>
    </source>
</evidence>
<accession>A0ACA9QX77</accession>